<feature type="transmembrane region" description="Helical" evidence="1">
    <location>
        <begin position="6"/>
        <end position="25"/>
    </location>
</feature>
<name>A0A383XQQ3_9GAMM</name>
<proteinExistence type="predicted"/>
<dbReference type="RefSeq" id="WP_109721247.1">
    <property type="nucleotide sequence ID" value="NZ_QEQK01000015.1"/>
</dbReference>
<dbReference type="EMBL" id="QEQK01000015">
    <property type="protein sequence ID" value="PWN54957.1"/>
    <property type="molecule type" value="Genomic_DNA"/>
</dbReference>
<reference evidence="2 3" key="1">
    <citation type="submission" date="2018-05" db="EMBL/GenBank/DDBJ databases">
        <title>Abyssibacter profundi OUC007T gen. nov., sp. nov, a marine bacterium isolated from seawater of the Mariana Trench.</title>
        <authorList>
            <person name="Zhou S."/>
        </authorList>
    </citation>
    <scope>NUCLEOTIDE SEQUENCE [LARGE SCALE GENOMIC DNA]</scope>
    <source>
        <strain evidence="2 3">OUC007</strain>
    </source>
</reference>
<evidence type="ECO:0000313" key="3">
    <source>
        <dbReference type="Proteomes" id="UP000251800"/>
    </source>
</evidence>
<dbReference type="OrthoDB" id="7061302at2"/>
<gene>
    <name evidence="2" type="ORF">DEH80_14550</name>
</gene>
<dbReference type="AlphaFoldDB" id="A0A383XQQ3"/>
<evidence type="ECO:0000313" key="2">
    <source>
        <dbReference type="EMBL" id="PWN54957.1"/>
    </source>
</evidence>
<keyword evidence="1" id="KW-1133">Transmembrane helix</keyword>
<accession>A0A383XQQ3</accession>
<keyword evidence="1" id="KW-0472">Membrane</keyword>
<keyword evidence="3" id="KW-1185">Reference proteome</keyword>
<protein>
    <submittedName>
        <fullName evidence="2">Uncharacterized protein</fullName>
    </submittedName>
</protein>
<feature type="transmembrane region" description="Helical" evidence="1">
    <location>
        <begin position="32"/>
        <end position="51"/>
    </location>
</feature>
<sequence length="95" mass="10381">MFVRMLGWAYLALCVGYYFGLRASLEGRRMMGPIWMGLVSNEGACVYLLYYGATGAWAQWGGFVQFIGWGSVVATALITAGLFRFGVQGHEPVAS</sequence>
<evidence type="ECO:0000256" key="1">
    <source>
        <dbReference type="SAM" id="Phobius"/>
    </source>
</evidence>
<organism evidence="2 3">
    <name type="scientific">Abyssibacter profundi</name>
    <dbReference type="NCBI Taxonomy" id="2182787"/>
    <lineage>
        <taxon>Bacteria</taxon>
        <taxon>Pseudomonadati</taxon>
        <taxon>Pseudomonadota</taxon>
        <taxon>Gammaproteobacteria</taxon>
        <taxon>Chromatiales</taxon>
        <taxon>Oceanococcaceae</taxon>
        <taxon>Abyssibacter</taxon>
    </lineage>
</organism>
<dbReference type="Proteomes" id="UP000251800">
    <property type="component" value="Unassembled WGS sequence"/>
</dbReference>
<feature type="transmembrane region" description="Helical" evidence="1">
    <location>
        <begin position="63"/>
        <end position="83"/>
    </location>
</feature>
<comment type="caution">
    <text evidence="2">The sequence shown here is derived from an EMBL/GenBank/DDBJ whole genome shotgun (WGS) entry which is preliminary data.</text>
</comment>
<keyword evidence="1" id="KW-0812">Transmembrane</keyword>